<dbReference type="AlphaFoldDB" id="A0A1G5FVE6"/>
<keyword evidence="2" id="KW-1185">Reference proteome</keyword>
<accession>A0A1G5FVE6</accession>
<reference evidence="1 2" key="1">
    <citation type="submission" date="2016-10" db="EMBL/GenBank/DDBJ databases">
        <authorList>
            <person name="de Groot N.N."/>
        </authorList>
    </citation>
    <scope>NUCLEOTIDE SEQUENCE [LARGE SCALE GENOMIC DNA]</scope>
    <source>
        <strain evidence="1 2">DSM 18978</strain>
    </source>
</reference>
<evidence type="ECO:0000313" key="1">
    <source>
        <dbReference type="EMBL" id="SCY43141.1"/>
    </source>
</evidence>
<name>A0A1G5FVE6_9FIRM</name>
<dbReference type="Proteomes" id="UP000198636">
    <property type="component" value="Unassembled WGS sequence"/>
</dbReference>
<organism evidence="1 2">
    <name type="scientific">Alkaliphilus peptidifermentans DSM 18978</name>
    <dbReference type="NCBI Taxonomy" id="1120976"/>
    <lineage>
        <taxon>Bacteria</taxon>
        <taxon>Bacillati</taxon>
        <taxon>Bacillota</taxon>
        <taxon>Clostridia</taxon>
        <taxon>Peptostreptococcales</taxon>
        <taxon>Natronincolaceae</taxon>
        <taxon>Alkaliphilus</taxon>
    </lineage>
</organism>
<evidence type="ECO:0000313" key="2">
    <source>
        <dbReference type="Proteomes" id="UP000198636"/>
    </source>
</evidence>
<dbReference type="EMBL" id="FMUS01000008">
    <property type="protein sequence ID" value="SCY43141.1"/>
    <property type="molecule type" value="Genomic_DNA"/>
</dbReference>
<gene>
    <name evidence="1" type="ORF">SAMN03080606_01504</name>
</gene>
<dbReference type="STRING" id="1120976.SAMN03080606_01504"/>
<protein>
    <submittedName>
        <fullName evidence="1">PTS HPr component phosphorylation site</fullName>
    </submittedName>
</protein>
<dbReference type="RefSeq" id="WP_143003069.1">
    <property type="nucleotide sequence ID" value="NZ_FMUS01000008.1"/>
</dbReference>
<proteinExistence type="predicted"/>
<sequence>MKYYKNVIVNNYKGIHTRVAAIVAYKATKINKAYSVDLFIQKKILTIKFPLQA</sequence>